<dbReference type="InterPro" id="IPR036034">
    <property type="entry name" value="PDZ_sf"/>
</dbReference>
<keyword evidence="3 7" id="KW-0378">Hydrolase</keyword>
<dbReference type="GO" id="GO:0030288">
    <property type="term" value="C:outer membrane-bounded periplasmic space"/>
    <property type="evidence" value="ECO:0007669"/>
    <property type="project" value="TreeGrafter"/>
</dbReference>
<feature type="domain" description="PDZ" evidence="6">
    <location>
        <begin position="266"/>
        <end position="336"/>
    </location>
</feature>
<dbReference type="EC" id="3.4.21.102" evidence="7"/>
<dbReference type="SUPFAM" id="SSF52096">
    <property type="entry name" value="ClpP/crotonase"/>
    <property type="match status" value="1"/>
</dbReference>
<evidence type="ECO:0000256" key="4">
    <source>
        <dbReference type="ARBA" id="ARBA00022825"/>
    </source>
</evidence>
<accession>A0A3B0VMI0</accession>
<evidence type="ECO:0000313" key="7">
    <source>
        <dbReference type="EMBL" id="VAW38059.1"/>
    </source>
</evidence>
<dbReference type="Pfam" id="PF00595">
    <property type="entry name" value="PDZ"/>
    <property type="match status" value="1"/>
</dbReference>
<dbReference type="NCBIfam" id="TIGR00225">
    <property type="entry name" value="prc"/>
    <property type="match status" value="1"/>
</dbReference>
<dbReference type="InterPro" id="IPR020992">
    <property type="entry name" value="Tail_Prtase_C"/>
</dbReference>
<dbReference type="Gene3D" id="2.30.42.10">
    <property type="match status" value="1"/>
</dbReference>
<dbReference type="CDD" id="cd07560">
    <property type="entry name" value="Peptidase_S41_CPP"/>
    <property type="match status" value="1"/>
</dbReference>
<gene>
    <name evidence="7" type="ORF">MNBD_DELTA04-189</name>
</gene>
<dbReference type="PANTHER" id="PTHR32060:SF22">
    <property type="entry name" value="CARBOXYL-TERMINAL-PROCESSING PEPTIDASE 3, CHLOROPLASTIC"/>
    <property type="match status" value="1"/>
</dbReference>
<dbReference type="GO" id="GO:0004252">
    <property type="term" value="F:serine-type endopeptidase activity"/>
    <property type="evidence" value="ECO:0007669"/>
    <property type="project" value="UniProtKB-EC"/>
</dbReference>
<dbReference type="FunFam" id="3.90.226.10:FF:000090">
    <property type="entry name" value="Tail-specific protease"/>
    <property type="match status" value="1"/>
</dbReference>
<dbReference type="SMART" id="SM00245">
    <property type="entry name" value="TSPc"/>
    <property type="match status" value="1"/>
</dbReference>
<dbReference type="Pfam" id="PF11818">
    <property type="entry name" value="DUF3340"/>
    <property type="match status" value="1"/>
</dbReference>
<dbReference type="PROSITE" id="PS50106">
    <property type="entry name" value="PDZ"/>
    <property type="match status" value="1"/>
</dbReference>
<keyword evidence="2 7" id="KW-0645">Protease</keyword>
<dbReference type="GO" id="GO:0006508">
    <property type="term" value="P:proteolysis"/>
    <property type="evidence" value="ECO:0007669"/>
    <property type="project" value="UniProtKB-KW"/>
</dbReference>
<dbReference type="EMBL" id="UOEY01000054">
    <property type="protein sequence ID" value="VAW38059.1"/>
    <property type="molecule type" value="Genomic_DNA"/>
</dbReference>
<dbReference type="PANTHER" id="PTHR32060">
    <property type="entry name" value="TAIL-SPECIFIC PROTEASE"/>
    <property type="match status" value="1"/>
</dbReference>
<dbReference type="InterPro" id="IPR005151">
    <property type="entry name" value="Tail-specific_protease"/>
</dbReference>
<dbReference type="GO" id="GO:0007165">
    <property type="term" value="P:signal transduction"/>
    <property type="evidence" value="ECO:0007669"/>
    <property type="project" value="TreeGrafter"/>
</dbReference>
<evidence type="ECO:0000259" key="6">
    <source>
        <dbReference type="PROSITE" id="PS50106"/>
    </source>
</evidence>
<evidence type="ECO:0000256" key="3">
    <source>
        <dbReference type="ARBA" id="ARBA00022801"/>
    </source>
</evidence>
<dbReference type="InterPro" id="IPR029045">
    <property type="entry name" value="ClpP/crotonase-like_dom_sf"/>
</dbReference>
<dbReference type="CDD" id="cd06782">
    <property type="entry name" value="cpPDZ_CPP-like"/>
    <property type="match status" value="1"/>
</dbReference>
<feature type="region of interest" description="Disordered" evidence="5">
    <location>
        <begin position="175"/>
        <end position="197"/>
    </location>
</feature>
<evidence type="ECO:0000256" key="1">
    <source>
        <dbReference type="ARBA" id="ARBA00009179"/>
    </source>
</evidence>
<organism evidence="7">
    <name type="scientific">hydrothermal vent metagenome</name>
    <dbReference type="NCBI Taxonomy" id="652676"/>
    <lineage>
        <taxon>unclassified sequences</taxon>
        <taxon>metagenomes</taxon>
        <taxon>ecological metagenomes</taxon>
    </lineage>
</organism>
<protein>
    <submittedName>
        <fullName evidence="7">Tail-specific protease</fullName>
        <ecNumber evidence="7">3.4.21.102</ecNumber>
    </submittedName>
</protein>
<reference evidence="7" key="1">
    <citation type="submission" date="2018-06" db="EMBL/GenBank/DDBJ databases">
        <authorList>
            <person name="Zhirakovskaya E."/>
        </authorList>
    </citation>
    <scope>NUCLEOTIDE SEQUENCE</scope>
</reference>
<dbReference type="SMART" id="SM00228">
    <property type="entry name" value="PDZ"/>
    <property type="match status" value="1"/>
</dbReference>
<dbReference type="Gene3D" id="3.90.226.10">
    <property type="entry name" value="2-enoyl-CoA Hydratase, Chain A, domain 1"/>
    <property type="match status" value="1"/>
</dbReference>
<sequence>MRWNRLLASGLLILFLAEPGYAKFVPIRFDVSRNRLIEFMLSSQLPAEHFSRKSLADVAPAAFDLYLRQLDARKRFLLKADVRELRALAVHLADNLRRGRIVLPDRGAALYNRQVRKVQGMVDQLMKTGFDPGRRDYLETDPKKIDYAATEAELRDRWRRILKMQVMETYLGLREQEKKKSSAEQNKKEKKSAEVRQLKGRGAGDVVDQALWAQAMDKVHERTQHYLHRLLLETRQDHYNRYFDAIARAFGPHTDYMAPASREDFDIHMSGFLDGIGALLREDDGHIKVMRIIPGSAAARQGELQAEDTILAVAEKGGTPVDISDMRIREAVSYIRGPKGTEVSLTVRKPDGTKKIIRIIRDVVHIEATYVKSTSFVDKQGNRLGYIRIPGFYRDFAPGKSDDKPRNVTDDMRRALHKMKEAKVRGLILDLRNNGGGSLADAVDVSGLFLPGGPVVQVKNSRGVIRVLEDEDKNVSFSGPMIVLVNKFSASASEIFAAAMQDYGRALIIGGNHTHGKGTVQALMDLNRNLPILHLKKYDDLGALKVTIQKFYRINGESTQYKGVHPDVVVPTVLDFLKSGEKYLDYSLPWDQVKAVPYKRWSGFHFNVAAARRLGEKWVAASPAFKKIKEESDRAKIRAEKTRLPDYLAAVEKERRELIAERKEDGGNGTVFGKLGVARNGKVPGKKDLQEQLAKDPFVQVSVYLMDDLAFPRQSIVKTP</sequence>
<dbReference type="InterPro" id="IPR040573">
    <property type="entry name" value="TSP_N"/>
</dbReference>
<dbReference type="InterPro" id="IPR004447">
    <property type="entry name" value="Peptidase_S41A"/>
</dbReference>
<dbReference type="Pfam" id="PF03572">
    <property type="entry name" value="Peptidase_S41"/>
    <property type="match status" value="1"/>
</dbReference>
<dbReference type="SUPFAM" id="SSF50156">
    <property type="entry name" value="PDZ domain-like"/>
    <property type="match status" value="1"/>
</dbReference>
<name>A0A3B0VMI0_9ZZZZ</name>
<keyword evidence="4" id="KW-0720">Serine protease</keyword>
<dbReference type="Pfam" id="PF17804">
    <property type="entry name" value="TSP_NTD"/>
    <property type="match status" value="1"/>
</dbReference>
<comment type="similarity">
    <text evidence="1">Belongs to the peptidase S41A family.</text>
</comment>
<proteinExistence type="inferred from homology"/>
<dbReference type="AlphaFoldDB" id="A0A3B0VMI0"/>
<evidence type="ECO:0000256" key="2">
    <source>
        <dbReference type="ARBA" id="ARBA00022670"/>
    </source>
</evidence>
<evidence type="ECO:0000256" key="5">
    <source>
        <dbReference type="SAM" id="MobiDB-lite"/>
    </source>
</evidence>
<dbReference type="InterPro" id="IPR001478">
    <property type="entry name" value="PDZ"/>
</dbReference>